<dbReference type="AlphaFoldDB" id="A0A0J7KNE6"/>
<gene>
    <name evidence="2" type="ORF">RF55_8252</name>
</gene>
<dbReference type="OrthoDB" id="6427809at2759"/>
<accession>A0A0J7KNE6</accession>
<keyword evidence="3" id="KW-1185">Reference proteome</keyword>
<dbReference type="EMBL" id="LBMM01005072">
    <property type="protein sequence ID" value="KMQ91837.1"/>
    <property type="molecule type" value="Genomic_DNA"/>
</dbReference>
<feature type="region of interest" description="Disordered" evidence="1">
    <location>
        <begin position="42"/>
        <end position="62"/>
    </location>
</feature>
<evidence type="ECO:0000256" key="1">
    <source>
        <dbReference type="SAM" id="MobiDB-lite"/>
    </source>
</evidence>
<protein>
    <submittedName>
        <fullName evidence="2">Formin-like protein 2 protein</fullName>
    </submittedName>
</protein>
<reference evidence="2 3" key="1">
    <citation type="submission" date="2015-04" db="EMBL/GenBank/DDBJ databases">
        <title>Lasius niger genome sequencing.</title>
        <authorList>
            <person name="Konorov E.A."/>
            <person name="Nikitin M.A."/>
            <person name="Kirill M.V."/>
            <person name="Chang P."/>
        </authorList>
    </citation>
    <scope>NUCLEOTIDE SEQUENCE [LARGE SCALE GENOMIC DNA]</scope>
    <source>
        <tissue evidence="2">Whole</tissue>
    </source>
</reference>
<dbReference type="Proteomes" id="UP000036403">
    <property type="component" value="Unassembled WGS sequence"/>
</dbReference>
<comment type="caution">
    <text evidence="2">The sequence shown here is derived from an EMBL/GenBank/DDBJ whole genome shotgun (WGS) entry which is preliminary data.</text>
</comment>
<sequence>MYFCSGISLVQELERLRPPTYNAEDYAIALRRWGRRPLGIVQDSQGTLPSTTSSSSGYASGSGEMTLRQFTSVSELLNKLRTDLRLAFPSIRNALSRHNFEKFEVKVIKKNYFNYPGRKWAVDVTSLS</sequence>
<evidence type="ECO:0000313" key="2">
    <source>
        <dbReference type="EMBL" id="KMQ91837.1"/>
    </source>
</evidence>
<dbReference type="STRING" id="67767.A0A0J7KNE6"/>
<evidence type="ECO:0000313" key="3">
    <source>
        <dbReference type="Proteomes" id="UP000036403"/>
    </source>
</evidence>
<feature type="compositionally biased region" description="Low complexity" evidence="1">
    <location>
        <begin position="44"/>
        <end position="62"/>
    </location>
</feature>
<proteinExistence type="predicted"/>
<name>A0A0J7KNE6_LASNI</name>
<organism evidence="2 3">
    <name type="scientific">Lasius niger</name>
    <name type="common">Black garden ant</name>
    <dbReference type="NCBI Taxonomy" id="67767"/>
    <lineage>
        <taxon>Eukaryota</taxon>
        <taxon>Metazoa</taxon>
        <taxon>Ecdysozoa</taxon>
        <taxon>Arthropoda</taxon>
        <taxon>Hexapoda</taxon>
        <taxon>Insecta</taxon>
        <taxon>Pterygota</taxon>
        <taxon>Neoptera</taxon>
        <taxon>Endopterygota</taxon>
        <taxon>Hymenoptera</taxon>
        <taxon>Apocrita</taxon>
        <taxon>Aculeata</taxon>
        <taxon>Formicoidea</taxon>
        <taxon>Formicidae</taxon>
        <taxon>Formicinae</taxon>
        <taxon>Lasius</taxon>
        <taxon>Lasius</taxon>
    </lineage>
</organism>
<dbReference type="PaxDb" id="67767-A0A0J7KNE6"/>